<dbReference type="PANTHER" id="PTHR11474">
    <property type="entry name" value="TYROSINASE FAMILY MEMBER"/>
    <property type="match status" value="1"/>
</dbReference>
<dbReference type="GO" id="GO:0016491">
    <property type="term" value="F:oxidoreductase activity"/>
    <property type="evidence" value="ECO:0007669"/>
    <property type="project" value="UniProtKB-KW"/>
</dbReference>
<organism evidence="4 5">
    <name type="scientific">Cyclocybe aegerita</name>
    <name type="common">Black poplar mushroom</name>
    <name type="synonym">Agrocybe aegerita</name>
    <dbReference type="NCBI Taxonomy" id="1973307"/>
    <lineage>
        <taxon>Eukaryota</taxon>
        <taxon>Fungi</taxon>
        <taxon>Dikarya</taxon>
        <taxon>Basidiomycota</taxon>
        <taxon>Agaricomycotina</taxon>
        <taxon>Agaricomycetes</taxon>
        <taxon>Agaricomycetidae</taxon>
        <taxon>Agaricales</taxon>
        <taxon>Agaricineae</taxon>
        <taxon>Bolbitiaceae</taxon>
        <taxon>Cyclocybe</taxon>
    </lineage>
</organism>
<comment type="caution">
    <text evidence="4">The sequence shown here is derived from an EMBL/GenBank/DDBJ whole genome shotgun (WGS) entry which is preliminary data.</text>
</comment>
<reference evidence="4 5" key="1">
    <citation type="submission" date="2020-01" db="EMBL/GenBank/DDBJ databases">
        <authorList>
            <person name="Gupta K D."/>
        </authorList>
    </citation>
    <scope>NUCLEOTIDE SEQUENCE [LARGE SCALE GENOMIC DNA]</scope>
</reference>
<proteinExistence type="predicted"/>
<dbReference type="OrthoDB" id="6132182at2759"/>
<sequence length="399" mass="44890">MPVYNLVSLLHLSSPGPNAAASSSPFFPPSARCSAFCLLSPHSNSNMLFPISIFFSLLCFLALVDAAVISTRNQEVPTSGVLGDAKHGQCKELLQRREWRTLADTEKKSYIDAVKCLMERPAQKPVFPEAQSRFDEFQAYHMYIAEKVHTVGQFLPWHRHYLRRYELALQSECGYKGAAPYWDWAQDSDDGAGLHTSPIWDPKTGFGGDGVPGTYSLPADANFTANRIFPNSFVGCVKDGPFANHILRLGPGQLRTTHCLVRGLNETDKLYLNSKAVARTQSQPTFEQFRIELEGEPITTDHRQHDGGHDMIGGDMSNFYSSPGEPLFYLHHANLDRIWWQWQQMLPSRLYEISGRSTTTPPFKNVTLDFILQMDNLAPSIPIRDVMDIHSAPNCYTYV</sequence>
<evidence type="ECO:0000259" key="3">
    <source>
        <dbReference type="PROSITE" id="PS00497"/>
    </source>
</evidence>
<dbReference type="Pfam" id="PF00264">
    <property type="entry name" value="Tyrosinase"/>
    <property type="match status" value="1"/>
</dbReference>
<dbReference type="InterPro" id="IPR050316">
    <property type="entry name" value="Tyrosinase/Hemocyanin"/>
</dbReference>
<name>A0A8S0VZA4_CYCAE</name>
<keyword evidence="5" id="KW-1185">Reference proteome</keyword>
<dbReference type="AlphaFoldDB" id="A0A8S0VZA4"/>
<dbReference type="GO" id="GO:0046872">
    <property type="term" value="F:metal ion binding"/>
    <property type="evidence" value="ECO:0007669"/>
    <property type="project" value="UniProtKB-KW"/>
</dbReference>
<evidence type="ECO:0000256" key="2">
    <source>
        <dbReference type="ARBA" id="ARBA00023002"/>
    </source>
</evidence>
<gene>
    <name evidence="4" type="ORF">AAE3_LOCUS10480</name>
</gene>
<dbReference type="Gene3D" id="1.10.1280.10">
    <property type="entry name" value="Di-copper center containing domain from catechol oxidase"/>
    <property type="match status" value="1"/>
</dbReference>
<dbReference type="PROSITE" id="PS00497">
    <property type="entry name" value="TYROSINASE_1"/>
    <property type="match status" value="1"/>
</dbReference>
<dbReference type="SUPFAM" id="SSF48056">
    <property type="entry name" value="Di-copper centre-containing domain"/>
    <property type="match status" value="1"/>
</dbReference>
<dbReference type="Proteomes" id="UP000467700">
    <property type="component" value="Unassembled WGS sequence"/>
</dbReference>
<accession>A0A8S0VZA4</accession>
<evidence type="ECO:0000256" key="1">
    <source>
        <dbReference type="ARBA" id="ARBA00022723"/>
    </source>
</evidence>
<dbReference type="PRINTS" id="PR00092">
    <property type="entry name" value="TYROSINASE"/>
</dbReference>
<dbReference type="InterPro" id="IPR008922">
    <property type="entry name" value="Di-copper_centre_dom_sf"/>
</dbReference>
<keyword evidence="2" id="KW-0560">Oxidoreductase</keyword>
<evidence type="ECO:0000313" key="4">
    <source>
        <dbReference type="EMBL" id="CAA7268244.1"/>
    </source>
</evidence>
<dbReference type="InterPro" id="IPR002227">
    <property type="entry name" value="Tyrosinase_Cu-bd"/>
</dbReference>
<keyword evidence="1" id="KW-0479">Metal-binding</keyword>
<evidence type="ECO:0000313" key="5">
    <source>
        <dbReference type="Proteomes" id="UP000467700"/>
    </source>
</evidence>
<feature type="domain" description="Tyrosinase copper-binding" evidence="3">
    <location>
        <begin position="149"/>
        <end position="166"/>
    </location>
</feature>
<dbReference type="EMBL" id="CACVBS010000067">
    <property type="protein sequence ID" value="CAA7268244.1"/>
    <property type="molecule type" value="Genomic_DNA"/>
</dbReference>
<dbReference type="PANTHER" id="PTHR11474:SF125">
    <property type="entry name" value="N-ACETYL-6-HYDROXYTRYPTOPHAN OXIDASE IVOB-RELATED"/>
    <property type="match status" value="1"/>
</dbReference>
<protein>
    <recommendedName>
        <fullName evidence="3">Tyrosinase copper-binding domain-containing protein</fullName>
    </recommendedName>
</protein>